<evidence type="ECO:0000256" key="8">
    <source>
        <dbReference type="ARBA" id="ARBA00023065"/>
    </source>
</evidence>
<reference evidence="16 17" key="1">
    <citation type="journal article" date="2009" name="Genome Biol.">
        <title>Comparative genome and phenotypic analysis of Clostridium difficile 027 strains provides insight into the evolution of a hypervirulent bacterium.</title>
        <authorList>
            <person name="Stabler R.A."/>
            <person name="He M."/>
            <person name="Dawson L."/>
            <person name="Martin M."/>
            <person name="Valiente E."/>
            <person name="Corton C."/>
            <person name="Lawley T.D."/>
            <person name="Sebaihia M."/>
            <person name="Quail M.A."/>
            <person name="Rose G."/>
            <person name="Gerding D.N."/>
            <person name="Gibert M."/>
            <person name="Popoff M.R."/>
            <person name="Parkhill J."/>
            <person name="Dougan G."/>
            <person name="Wren B.W."/>
        </authorList>
    </citation>
    <scope>NUCLEOTIDE SEQUENCE [LARGE SCALE GENOMIC DNA]</scope>
    <source>
        <strain evidence="16 17">CD196</strain>
    </source>
</reference>
<keyword evidence="4 13" id="KW-0138">CF(0)</keyword>
<evidence type="ECO:0000256" key="4">
    <source>
        <dbReference type="ARBA" id="ARBA00022547"/>
    </source>
</evidence>
<evidence type="ECO:0000256" key="7">
    <source>
        <dbReference type="ARBA" id="ARBA00022989"/>
    </source>
</evidence>
<dbReference type="HOGENOM" id="CLU_079215_4_0_9"/>
<evidence type="ECO:0000256" key="3">
    <source>
        <dbReference type="ARBA" id="ARBA00022475"/>
    </source>
</evidence>
<comment type="similarity">
    <text evidence="1 13 14">Belongs to the ATPase B chain family.</text>
</comment>
<evidence type="ECO:0000256" key="6">
    <source>
        <dbReference type="ARBA" id="ARBA00022781"/>
    </source>
</evidence>
<dbReference type="PANTHER" id="PTHR33445:SF1">
    <property type="entry name" value="ATP SYNTHASE SUBUNIT B"/>
    <property type="match status" value="1"/>
</dbReference>
<dbReference type="InterPro" id="IPR028987">
    <property type="entry name" value="ATP_synth_B-like_membr_sf"/>
</dbReference>
<evidence type="ECO:0000256" key="5">
    <source>
        <dbReference type="ARBA" id="ARBA00022692"/>
    </source>
</evidence>
<dbReference type="InterPro" id="IPR002146">
    <property type="entry name" value="ATP_synth_b/b'su_bac/chlpt"/>
</dbReference>
<dbReference type="PANTHER" id="PTHR33445">
    <property type="entry name" value="ATP SYNTHASE SUBUNIT B', CHLOROPLASTIC"/>
    <property type="match status" value="1"/>
</dbReference>
<comment type="function">
    <text evidence="11 13">F(1)F(0) ATP synthase produces ATP from ADP in the presence of a proton or sodium gradient. F-type ATPases consist of two structural domains, F(1) containing the extramembraneous catalytic core and F(0) containing the membrane proton channel, linked together by a central stalk and a peripheral stalk. During catalysis, ATP synthesis in the catalytic domain of F(1) is coupled via a rotary mechanism of the central stalk subunits to proton translocation.</text>
</comment>
<dbReference type="KEGG" id="cdc:CD196_3262"/>
<dbReference type="EMBL" id="FN538970">
    <property type="protein sequence ID" value="CBA66599.1"/>
    <property type="molecule type" value="Genomic_DNA"/>
</dbReference>
<evidence type="ECO:0000256" key="15">
    <source>
        <dbReference type="SAM" id="Coils"/>
    </source>
</evidence>
<evidence type="ECO:0000313" key="17">
    <source>
        <dbReference type="Proteomes" id="UP000002068"/>
    </source>
</evidence>
<dbReference type="GO" id="GO:0005886">
    <property type="term" value="C:plasma membrane"/>
    <property type="evidence" value="ECO:0007669"/>
    <property type="project" value="UniProtKB-SubCell"/>
</dbReference>
<protein>
    <recommendedName>
        <fullName evidence="13">ATP synthase subunit b</fullName>
    </recommendedName>
    <alternativeName>
        <fullName evidence="13">ATP synthase F(0) sector subunit b</fullName>
    </alternativeName>
    <alternativeName>
        <fullName evidence="13">ATPase subunit I</fullName>
    </alternativeName>
    <alternativeName>
        <fullName evidence="13">F-type ATPase subunit b</fullName>
        <shortName evidence="13">F-ATPase subunit b</shortName>
    </alternativeName>
</protein>
<dbReference type="AlphaFoldDB" id="A0A0H3N6V1"/>
<evidence type="ECO:0000256" key="1">
    <source>
        <dbReference type="ARBA" id="ARBA00005513"/>
    </source>
</evidence>
<feature type="transmembrane region" description="Helical" evidence="13">
    <location>
        <begin position="12"/>
        <end position="32"/>
    </location>
</feature>
<dbReference type="GO" id="GO:0046933">
    <property type="term" value="F:proton-transporting ATP synthase activity, rotational mechanism"/>
    <property type="evidence" value="ECO:0007669"/>
    <property type="project" value="UniProtKB-UniRule"/>
</dbReference>
<sequence>MERRIIMEKALVGITWEFVFQIVNTFIIFLLLRKLLFKPVLNIIESRENDIKSDLAEGEKAKNEGLALKKEYESKINFAKDEGQEIIKQATIRAEQKSDDIVNTAKKDALDIKEKANKDIEQERQKVINEIKNDISNIALLAASKVIEKDLDKSKHEELIENFIKEVGEAK</sequence>
<keyword evidence="5 13" id="KW-0812">Transmembrane</keyword>
<dbReference type="Proteomes" id="UP000002068">
    <property type="component" value="Chromosome"/>
</dbReference>
<dbReference type="NCBIfam" id="TIGR01144">
    <property type="entry name" value="ATP_synt_b"/>
    <property type="match status" value="1"/>
</dbReference>
<organism evidence="16 17">
    <name type="scientific">Clostridioides difficile (strain CD196)</name>
    <name type="common">Peptoclostridium difficile</name>
    <dbReference type="NCBI Taxonomy" id="645462"/>
    <lineage>
        <taxon>Bacteria</taxon>
        <taxon>Bacillati</taxon>
        <taxon>Bacillota</taxon>
        <taxon>Clostridia</taxon>
        <taxon>Peptostreptococcales</taxon>
        <taxon>Peptostreptococcaceae</taxon>
        <taxon>Clostridioides</taxon>
    </lineage>
</organism>
<evidence type="ECO:0000256" key="10">
    <source>
        <dbReference type="ARBA" id="ARBA00023310"/>
    </source>
</evidence>
<evidence type="ECO:0000256" key="12">
    <source>
        <dbReference type="ARBA" id="ARBA00037847"/>
    </source>
</evidence>
<dbReference type="CDD" id="cd06503">
    <property type="entry name" value="ATP-synt_Fo_b"/>
    <property type="match status" value="1"/>
</dbReference>
<keyword evidence="6 13" id="KW-0375">Hydrogen ion transport</keyword>
<name>A0A0H3N6V1_CLODC</name>
<evidence type="ECO:0000256" key="13">
    <source>
        <dbReference type="HAMAP-Rule" id="MF_01398"/>
    </source>
</evidence>
<dbReference type="InterPro" id="IPR005864">
    <property type="entry name" value="ATP_synth_F0_bsu_bac"/>
</dbReference>
<accession>A0A0H3N6V1</accession>
<evidence type="ECO:0000256" key="2">
    <source>
        <dbReference type="ARBA" id="ARBA00022448"/>
    </source>
</evidence>
<keyword evidence="10 13" id="KW-0066">ATP synthesis</keyword>
<feature type="coiled-coil region" evidence="15">
    <location>
        <begin position="69"/>
        <end position="137"/>
    </location>
</feature>
<comment type="subcellular location">
    <subcellularLocation>
        <location evidence="13">Cell membrane</location>
        <topology evidence="13">Single-pass membrane protein</topology>
    </subcellularLocation>
    <subcellularLocation>
        <location evidence="12">Endomembrane system</location>
        <topology evidence="12">Single-pass membrane protein</topology>
    </subcellularLocation>
</comment>
<dbReference type="GO" id="GO:0045259">
    <property type="term" value="C:proton-transporting ATP synthase complex"/>
    <property type="evidence" value="ECO:0007669"/>
    <property type="project" value="UniProtKB-KW"/>
</dbReference>
<keyword evidence="7 13" id="KW-1133">Transmembrane helix</keyword>
<gene>
    <name evidence="13 16" type="primary">atpF</name>
    <name evidence="16" type="ordered locus">CD196_3262</name>
</gene>
<keyword evidence="3 13" id="KW-1003">Cell membrane</keyword>
<dbReference type="HAMAP" id="MF_01398">
    <property type="entry name" value="ATP_synth_b_bprime"/>
    <property type="match status" value="1"/>
</dbReference>
<dbReference type="GO" id="GO:0046961">
    <property type="term" value="F:proton-transporting ATPase activity, rotational mechanism"/>
    <property type="evidence" value="ECO:0007669"/>
    <property type="project" value="TreeGrafter"/>
</dbReference>
<keyword evidence="15" id="KW-0175">Coiled coil</keyword>
<keyword evidence="2 13" id="KW-0813">Transport</keyword>
<evidence type="ECO:0000313" key="16">
    <source>
        <dbReference type="EMBL" id="CBA66599.1"/>
    </source>
</evidence>
<comment type="subunit">
    <text evidence="13">F-type ATPases have 2 components, F(1) - the catalytic core - and F(0) - the membrane proton channel. F(1) has five subunits: alpha(3), beta(3), gamma(1), delta(1), epsilon(1). F(0) has three main subunits: a(1), b(2) and c(10-14). The alpha and beta chains form an alternating ring which encloses part of the gamma chain. F(1) is attached to F(0) by a central stalk formed by the gamma and epsilon chains, while a peripheral stalk is formed by the delta and b chains.</text>
</comment>
<comment type="function">
    <text evidence="13">Component of the F(0) channel, it forms part of the peripheral stalk, linking F(1) to F(0).</text>
</comment>
<dbReference type="Pfam" id="PF00430">
    <property type="entry name" value="ATP-synt_B"/>
    <property type="match status" value="1"/>
</dbReference>
<dbReference type="GO" id="GO:0012505">
    <property type="term" value="C:endomembrane system"/>
    <property type="evidence" value="ECO:0007669"/>
    <property type="project" value="UniProtKB-SubCell"/>
</dbReference>
<proteinExistence type="inferred from homology"/>
<evidence type="ECO:0000256" key="9">
    <source>
        <dbReference type="ARBA" id="ARBA00023136"/>
    </source>
</evidence>
<keyword evidence="8 13" id="KW-0406">Ion transport</keyword>
<evidence type="ECO:0000256" key="11">
    <source>
        <dbReference type="ARBA" id="ARBA00025198"/>
    </source>
</evidence>
<dbReference type="InterPro" id="IPR050059">
    <property type="entry name" value="ATP_synthase_B_chain"/>
</dbReference>
<dbReference type="Gene3D" id="6.10.250.1580">
    <property type="match status" value="1"/>
</dbReference>
<keyword evidence="9 13" id="KW-0472">Membrane</keyword>
<evidence type="ECO:0000256" key="14">
    <source>
        <dbReference type="RuleBase" id="RU003848"/>
    </source>
</evidence>
<dbReference type="SUPFAM" id="SSF81573">
    <property type="entry name" value="F1F0 ATP synthase subunit B, membrane domain"/>
    <property type="match status" value="1"/>
</dbReference>